<reference evidence="1" key="1">
    <citation type="journal article" date="2020" name="mSystems">
        <title>Genome- and Community-Level Interaction Insights into Carbon Utilization and Element Cycling Functions of Hydrothermarchaeota in Hydrothermal Sediment.</title>
        <authorList>
            <person name="Zhou Z."/>
            <person name="Liu Y."/>
            <person name="Xu W."/>
            <person name="Pan J."/>
            <person name="Luo Z.H."/>
            <person name="Li M."/>
        </authorList>
    </citation>
    <scope>NUCLEOTIDE SEQUENCE [LARGE SCALE GENOMIC DNA]</scope>
    <source>
        <strain evidence="1">HyVt-237</strain>
    </source>
</reference>
<proteinExistence type="predicted"/>
<sequence length="51" mass="5602">MTTRKAGRPLKSGGIAKSTGLDKKEITKALNLLKKEGRVVPPRRCYYSPAD</sequence>
<protein>
    <submittedName>
        <fullName evidence="1">MarR family transcriptional regulator</fullName>
    </submittedName>
</protein>
<gene>
    <name evidence="1" type="ORF">ENG67_05305</name>
</gene>
<dbReference type="EMBL" id="DRBW01000199">
    <property type="protein sequence ID" value="HDM90605.1"/>
    <property type="molecule type" value="Genomic_DNA"/>
</dbReference>
<organism evidence="1">
    <name type="scientific">candidate division WOR-3 bacterium</name>
    <dbReference type="NCBI Taxonomy" id="2052148"/>
    <lineage>
        <taxon>Bacteria</taxon>
        <taxon>Bacteria division WOR-3</taxon>
    </lineage>
</organism>
<name>A0A7C0XBB4_UNCW3</name>
<accession>A0A7C0XBB4</accession>
<dbReference type="Gene3D" id="1.10.10.10">
    <property type="entry name" value="Winged helix-like DNA-binding domain superfamily/Winged helix DNA-binding domain"/>
    <property type="match status" value="1"/>
</dbReference>
<dbReference type="InterPro" id="IPR036388">
    <property type="entry name" value="WH-like_DNA-bd_sf"/>
</dbReference>
<dbReference type="InterPro" id="IPR036390">
    <property type="entry name" value="WH_DNA-bd_sf"/>
</dbReference>
<dbReference type="AlphaFoldDB" id="A0A7C0XBB4"/>
<comment type="caution">
    <text evidence="1">The sequence shown here is derived from an EMBL/GenBank/DDBJ whole genome shotgun (WGS) entry which is preliminary data.</text>
</comment>
<evidence type="ECO:0000313" key="1">
    <source>
        <dbReference type="EMBL" id="HDM90605.1"/>
    </source>
</evidence>
<dbReference type="SUPFAM" id="SSF46785">
    <property type="entry name" value="Winged helix' DNA-binding domain"/>
    <property type="match status" value="1"/>
</dbReference>
<dbReference type="Proteomes" id="UP000885931">
    <property type="component" value="Unassembled WGS sequence"/>
</dbReference>